<evidence type="ECO:0000256" key="2">
    <source>
        <dbReference type="ARBA" id="ARBA00023163"/>
    </source>
</evidence>
<dbReference type="GO" id="GO:0003677">
    <property type="term" value="F:DNA binding"/>
    <property type="evidence" value="ECO:0007669"/>
    <property type="project" value="InterPro"/>
</dbReference>
<dbReference type="Pfam" id="PF04082">
    <property type="entry name" value="Fungal_trans"/>
    <property type="match status" value="1"/>
</dbReference>
<feature type="compositionally biased region" description="Polar residues" evidence="4">
    <location>
        <begin position="89"/>
        <end position="103"/>
    </location>
</feature>
<protein>
    <recommendedName>
        <fullName evidence="5">Xylanolytic transcriptional activator regulatory domain-containing protein</fullName>
    </recommendedName>
</protein>
<evidence type="ECO:0000313" key="6">
    <source>
        <dbReference type="EMBL" id="OGE48912.1"/>
    </source>
</evidence>
<dbReference type="GO" id="GO:0006351">
    <property type="term" value="P:DNA-templated transcription"/>
    <property type="evidence" value="ECO:0007669"/>
    <property type="project" value="InterPro"/>
</dbReference>
<evidence type="ECO:0000313" key="7">
    <source>
        <dbReference type="Proteomes" id="UP000177622"/>
    </source>
</evidence>
<dbReference type="GeneID" id="34580586"/>
<dbReference type="InterPro" id="IPR051127">
    <property type="entry name" value="Fungal_SecMet_Regulators"/>
</dbReference>
<proteinExistence type="predicted"/>
<dbReference type="PANTHER" id="PTHR47424">
    <property type="entry name" value="REGULATORY PROTEIN GAL4"/>
    <property type="match status" value="1"/>
</dbReference>
<keyword evidence="3" id="KW-0539">Nucleus</keyword>
<dbReference type="CDD" id="cd12148">
    <property type="entry name" value="fungal_TF_MHR"/>
    <property type="match status" value="1"/>
</dbReference>
<evidence type="ECO:0000259" key="5">
    <source>
        <dbReference type="SMART" id="SM00906"/>
    </source>
</evidence>
<evidence type="ECO:0000256" key="3">
    <source>
        <dbReference type="ARBA" id="ARBA00023242"/>
    </source>
</evidence>
<evidence type="ECO:0000256" key="1">
    <source>
        <dbReference type="ARBA" id="ARBA00023015"/>
    </source>
</evidence>
<dbReference type="OrthoDB" id="3266505at2759"/>
<dbReference type="PANTHER" id="PTHR47424:SF6">
    <property type="entry name" value="PROLINE UTILIZATION TRANS-ACTIVATOR"/>
    <property type="match status" value="1"/>
</dbReference>
<dbReference type="GO" id="GO:0008270">
    <property type="term" value="F:zinc ion binding"/>
    <property type="evidence" value="ECO:0007669"/>
    <property type="project" value="InterPro"/>
</dbReference>
<keyword evidence="7" id="KW-1185">Reference proteome</keyword>
<feature type="region of interest" description="Disordered" evidence="4">
    <location>
        <begin position="89"/>
        <end position="152"/>
    </location>
</feature>
<comment type="caution">
    <text evidence="6">The sequence shown here is derived from an EMBL/GenBank/DDBJ whole genome shotgun (WGS) entry which is preliminary data.</text>
</comment>
<dbReference type="STRING" id="1835702.A0A1F5L6U6"/>
<organism evidence="6 7">
    <name type="scientific">Penicillium arizonense</name>
    <dbReference type="NCBI Taxonomy" id="1835702"/>
    <lineage>
        <taxon>Eukaryota</taxon>
        <taxon>Fungi</taxon>
        <taxon>Dikarya</taxon>
        <taxon>Ascomycota</taxon>
        <taxon>Pezizomycotina</taxon>
        <taxon>Eurotiomycetes</taxon>
        <taxon>Eurotiomycetidae</taxon>
        <taxon>Eurotiales</taxon>
        <taxon>Aspergillaceae</taxon>
        <taxon>Penicillium</taxon>
    </lineage>
</organism>
<gene>
    <name evidence="6" type="ORF">PENARI_c025G09397</name>
</gene>
<evidence type="ECO:0000256" key="4">
    <source>
        <dbReference type="SAM" id="MobiDB-lite"/>
    </source>
</evidence>
<dbReference type="SMART" id="SM00906">
    <property type="entry name" value="Fungal_trans"/>
    <property type="match status" value="1"/>
</dbReference>
<name>A0A1F5L6U6_PENAI</name>
<dbReference type="RefSeq" id="XP_022484366.1">
    <property type="nucleotide sequence ID" value="XM_022635852.1"/>
</dbReference>
<feature type="domain" description="Xylanolytic transcriptional activator regulatory" evidence="5">
    <location>
        <begin position="327"/>
        <end position="400"/>
    </location>
</feature>
<dbReference type="InterPro" id="IPR007219">
    <property type="entry name" value="XnlR_reg_dom"/>
</dbReference>
<keyword evidence="2" id="KW-0804">Transcription</keyword>
<dbReference type="Proteomes" id="UP000177622">
    <property type="component" value="Unassembled WGS sequence"/>
</dbReference>
<keyword evidence="1" id="KW-0805">Transcription regulation</keyword>
<dbReference type="EMBL" id="LXJU01000025">
    <property type="protein sequence ID" value="OGE48912.1"/>
    <property type="molecule type" value="Genomic_DNA"/>
</dbReference>
<accession>A0A1F5L6U6</accession>
<sequence>MVNSNPRSTNAYVGDALPYYRIWNVYDNSFADVRRAGGARLSAQATSHVALASNITGNVLSAIQGADGFLRRDQVKHLLDKIRVYEEQLSSQSVGDSHSSLHSPNEGELITGRQSLQGGSPTPADNAPNNLAEGDLSYADDDSAISPATDLASGPAFESQVRSLLDNSRSSEVTFRGAHSSPHVPSTPGSQWPSIKELVNDAPELSIPSLEESQHLLDQFLFYLGVSQHFFDPRSFSDNLGLLFQSPETKHQQMNTTWFAEYLLVMAMAKLMDVKHPTSQTPGAELFAEALKLLPPLHQMGGEGVVAVEILTLIATYLQWCDRKHDAYLHIGLALRLAIALGCNLQESEQGCLPSESAHRLRLWWTVYMLDRRLSSGLGLAAGADERQLRTELPRHAVGFQSPIALAINVRIARVTDEIMSTLYGNKSITQLELVRKIQDILQELHDTSRSFPQTLVLDFNRPLKAVTRTGASLYLMLFQAIILCARPILLQRARLKAQRQQRSQNSEPVPNILLRLCETCNEAATRSLAILESLRQQQTIPRYGFFDLDATFSAAFVLVMVGFLDHSQTKPPLALDQAFEVLQFLSQAGNLAAERRLQDIAHSCSHVWPDYVFNADERQSGALSRQKGRFIAGSGSRQYPLATSSGSSLPNDFASGGRNYHSDESRLLEPWSNIDFAGSMFDMDVDWDMDLSGEAEGIYSSFHNPTLPLTGVDYIDWLEIEKVFSGP</sequence>
<dbReference type="AlphaFoldDB" id="A0A1F5L6U6"/>
<reference evidence="6 7" key="1">
    <citation type="journal article" date="2016" name="Sci. Rep.">
        <title>Penicillium arizonense, a new, genome sequenced fungal species, reveals a high chemical diversity in secreted metabolites.</title>
        <authorList>
            <person name="Grijseels S."/>
            <person name="Nielsen J.C."/>
            <person name="Randelovic M."/>
            <person name="Nielsen J."/>
            <person name="Nielsen K.F."/>
            <person name="Workman M."/>
            <person name="Frisvad J.C."/>
        </authorList>
    </citation>
    <scope>NUCLEOTIDE SEQUENCE [LARGE SCALE GENOMIC DNA]</scope>
    <source>
        <strain evidence="6 7">CBS 141311</strain>
    </source>
</reference>